<dbReference type="KEGG" id="ete:ETEE_0033"/>
<gene>
    <name evidence="1" type="ORF">ETEE_0033</name>
</gene>
<organism evidence="1 2">
    <name type="scientific">Edwardsiella anguillarum ET080813</name>
    <dbReference type="NCBI Taxonomy" id="667120"/>
    <lineage>
        <taxon>Bacteria</taxon>
        <taxon>Pseudomonadati</taxon>
        <taxon>Pseudomonadota</taxon>
        <taxon>Gammaproteobacteria</taxon>
        <taxon>Enterobacterales</taxon>
        <taxon>Hafniaceae</taxon>
        <taxon>Edwardsiella</taxon>
    </lineage>
</organism>
<dbReference type="EMBL" id="CP006664">
    <property type="protein sequence ID" value="AIJ06519.1"/>
    <property type="molecule type" value="Genomic_DNA"/>
</dbReference>
<sequence>MSVIEKIHDKNDLIQPQINCAPIALVYTKTTFFCVYKVKIKRRYNRINPRNVTAQ</sequence>
<reference evidence="1 2" key="1">
    <citation type="journal article" date="2012" name="PLoS ONE">
        <title>Edwardsiella comparative phylogenomics reveal the new intra/inter-species taxonomic relationships, virulence evolution and niche adaptation mechanisms.</title>
        <authorList>
            <person name="Yang M."/>
            <person name="Lv Y."/>
            <person name="Xiao J."/>
            <person name="Wu H."/>
            <person name="Zheng H."/>
            <person name="Liu Q."/>
            <person name="Zhang Y."/>
            <person name="Wang Q."/>
        </authorList>
    </citation>
    <scope>NUCLEOTIDE SEQUENCE [LARGE SCALE GENOMIC DNA]</scope>
    <source>
        <strain evidence="2">080813</strain>
    </source>
</reference>
<dbReference type="HOGENOM" id="CLU_3024909_0_0_6"/>
<dbReference type="AlphaFoldDB" id="A0A076LLJ3"/>
<proteinExistence type="predicted"/>
<evidence type="ECO:0000313" key="2">
    <source>
        <dbReference type="Proteomes" id="UP000028681"/>
    </source>
</evidence>
<dbReference type="Proteomes" id="UP000028681">
    <property type="component" value="Chromosome"/>
</dbReference>
<name>A0A076LLJ3_9GAMM</name>
<evidence type="ECO:0000313" key="1">
    <source>
        <dbReference type="EMBL" id="AIJ06519.1"/>
    </source>
</evidence>
<protein>
    <submittedName>
        <fullName evidence="1">Uncharacterized protein</fullName>
    </submittedName>
</protein>
<accession>A0A076LLJ3</accession>